<name>A0A8S5RF92_9VIRU</name>
<evidence type="ECO:0000313" key="1">
    <source>
        <dbReference type="EMBL" id="DAE30039.1"/>
    </source>
</evidence>
<organism evidence="1">
    <name type="scientific">virus sp. ctE0n6</name>
    <dbReference type="NCBI Taxonomy" id="2827985"/>
    <lineage>
        <taxon>Viruses</taxon>
    </lineage>
</organism>
<proteinExistence type="predicted"/>
<reference evidence="1" key="1">
    <citation type="journal article" date="2021" name="Proc. Natl. Acad. Sci. U.S.A.">
        <title>A Catalog of Tens of Thousands of Viruses from Human Metagenomes Reveals Hidden Associations with Chronic Diseases.</title>
        <authorList>
            <person name="Tisza M.J."/>
            <person name="Buck C.B."/>
        </authorList>
    </citation>
    <scope>NUCLEOTIDE SEQUENCE</scope>
    <source>
        <strain evidence="1">CtE0n6</strain>
    </source>
</reference>
<accession>A0A8S5RF92</accession>
<protein>
    <submittedName>
        <fullName evidence="1">Sporulation protein Cse60</fullName>
    </submittedName>
</protein>
<dbReference type="EMBL" id="BK059101">
    <property type="protein sequence ID" value="DAE30039.1"/>
    <property type="molecule type" value="Genomic_DNA"/>
</dbReference>
<sequence>MTKQTKVRTFSAESITKLENKLNEFCKDKEIKTIQYQIDNNLCLYKHVAMVVYEVTIH</sequence>